<keyword evidence="4 6" id="KW-1133">Transmembrane helix</keyword>
<feature type="transmembrane region" description="Helical" evidence="6">
    <location>
        <begin position="628"/>
        <end position="652"/>
    </location>
</feature>
<evidence type="ECO:0000256" key="6">
    <source>
        <dbReference type="SAM" id="Phobius"/>
    </source>
</evidence>
<keyword evidence="3 6" id="KW-0812">Transmembrane</keyword>
<feature type="domain" description="SSD" evidence="7">
    <location>
        <begin position="236"/>
        <end position="327"/>
    </location>
</feature>
<feature type="transmembrane region" description="Helical" evidence="6">
    <location>
        <begin position="362"/>
        <end position="380"/>
    </location>
</feature>
<feature type="transmembrane region" description="Helical" evidence="6">
    <location>
        <begin position="301"/>
        <end position="325"/>
    </location>
</feature>
<dbReference type="Proteomes" id="UP000637643">
    <property type="component" value="Unassembled WGS sequence"/>
</dbReference>
<comment type="subcellular location">
    <subcellularLocation>
        <location evidence="1">Cell membrane</location>
        <topology evidence="1">Multi-pass membrane protein</topology>
    </subcellularLocation>
</comment>
<dbReference type="Gene3D" id="1.20.1640.10">
    <property type="entry name" value="Multidrug efflux transporter AcrB transmembrane domain"/>
    <property type="match status" value="2"/>
</dbReference>
<accession>A0A917CVG7</accession>
<dbReference type="InterPro" id="IPR004869">
    <property type="entry name" value="MMPL_dom"/>
</dbReference>
<proteinExistence type="predicted"/>
<keyword evidence="9" id="KW-1185">Reference proteome</keyword>
<feature type="transmembrane region" description="Helical" evidence="6">
    <location>
        <begin position="586"/>
        <end position="608"/>
    </location>
</feature>
<dbReference type="Pfam" id="PF03176">
    <property type="entry name" value="MMPL"/>
    <property type="match status" value="2"/>
</dbReference>
<dbReference type="PANTHER" id="PTHR33406">
    <property type="entry name" value="MEMBRANE PROTEIN MJ1562-RELATED"/>
    <property type="match status" value="1"/>
</dbReference>
<feature type="transmembrane region" description="Helical" evidence="6">
    <location>
        <begin position="202"/>
        <end position="223"/>
    </location>
</feature>
<feature type="transmembrane region" description="Helical" evidence="6">
    <location>
        <begin position="548"/>
        <end position="566"/>
    </location>
</feature>
<evidence type="ECO:0000256" key="2">
    <source>
        <dbReference type="ARBA" id="ARBA00022475"/>
    </source>
</evidence>
<dbReference type="SUPFAM" id="SSF82866">
    <property type="entry name" value="Multidrug efflux transporter AcrB transmembrane domain"/>
    <property type="match status" value="2"/>
</dbReference>
<dbReference type="AlphaFoldDB" id="A0A917CVG7"/>
<name>A0A917CVG7_9BACL</name>
<dbReference type="InterPro" id="IPR000731">
    <property type="entry name" value="SSD"/>
</dbReference>
<keyword evidence="5 6" id="KW-0472">Membrane</keyword>
<dbReference type="RefSeq" id="WP_189029533.1">
    <property type="nucleotide sequence ID" value="NZ_BMKR01000026.1"/>
</dbReference>
<organism evidence="8 9">
    <name type="scientific">Paenibacillus albidus</name>
    <dbReference type="NCBI Taxonomy" id="2041023"/>
    <lineage>
        <taxon>Bacteria</taxon>
        <taxon>Bacillati</taxon>
        <taxon>Bacillota</taxon>
        <taxon>Bacilli</taxon>
        <taxon>Bacillales</taxon>
        <taxon>Paenibacillaceae</taxon>
        <taxon>Paenibacillus</taxon>
    </lineage>
</organism>
<evidence type="ECO:0000313" key="8">
    <source>
        <dbReference type="EMBL" id="GGF98062.1"/>
    </source>
</evidence>
<evidence type="ECO:0000256" key="3">
    <source>
        <dbReference type="ARBA" id="ARBA00022692"/>
    </source>
</evidence>
<dbReference type="InterPro" id="IPR050545">
    <property type="entry name" value="Mycobact_MmpL"/>
</dbReference>
<reference evidence="8" key="2">
    <citation type="submission" date="2020-09" db="EMBL/GenBank/DDBJ databases">
        <authorList>
            <person name="Sun Q."/>
            <person name="Zhou Y."/>
        </authorList>
    </citation>
    <scope>NUCLEOTIDE SEQUENCE</scope>
    <source>
        <strain evidence="8">CGMCC 1.16134</strain>
    </source>
</reference>
<feature type="transmembrane region" description="Helical" evidence="6">
    <location>
        <begin position="178"/>
        <end position="196"/>
    </location>
</feature>
<evidence type="ECO:0000256" key="1">
    <source>
        <dbReference type="ARBA" id="ARBA00004651"/>
    </source>
</evidence>
<comment type="caution">
    <text evidence="8">The sequence shown here is derived from an EMBL/GenBank/DDBJ whole genome shotgun (WGS) entry which is preliminary data.</text>
</comment>
<feature type="transmembrane region" description="Helical" evidence="6">
    <location>
        <begin position="272"/>
        <end position="294"/>
    </location>
</feature>
<evidence type="ECO:0000256" key="5">
    <source>
        <dbReference type="ARBA" id="ARBA00023136"/>
    </source>
</evidence>
<dbReference type="GO" id="GO:0005886">
    <property type="term" value="C:plasma membrane"/>
    <property type="evidence" value="ECO:0007669"/>
    <property type="project" value="UniProtKB-SubCell"/>
</dbReference>
<dbReference type="PANTHER" id="PTHR33406:SF13">
    <property type="entry name" value="MEMBRANE PROTEIN YDFJ"/>
    <property type="match status" value="1"/>
</dbReference>
<dbReference type="EMBL" id="BMKR01000026">
    <property type="protein sequence ID" value="GGF98062.1"/>
    <property type="molecule type" value="Genomic_DNA"/>
</dbReference>
<protein>
    <submittedName>
        <fullName evidence="8">Membrane protein YdfJ</fullName>
    </submittedName>
</protein>
<feature type="transmembrane region" description="Helical" evidence="6">
    <location>
        <begin position="522"/>
        <end position="542"/>
    </location>
</feature>
<feature type="transmembrane region" description="Helical" evidence="6">
    <location>
        <begin position="20"/>
        <end position="38"/>
    </location>
</feature>
<reference evidence="8" key="1">
    <citation type="journal article" date="2014" name="Int. J. Syst. Evol. Microbiol.">
        <title>Complete genome sequence of Corynebacterium casei LMG S-19264T (=DSM 44701T), isolated from a smear-ripened cheese.</title>
        <authorList>
            <consortium name="US DOE Joint Genome Institute (JGI-PGF)"/>
            <person name="Walter F."/>
            <person name="Albersmeier A."/>
            <person name="Kalinowski J."/>
            <person name="Ruckert C."/>
        </authorList>
    </citation>
    <scope>NUCLEOTIDE SEQUENCE</scope>
    <source>
        <strain evidence="8">CGMCC 1.16134</strain>
    </source>
</reference>
<keyword evidence="2" id="KW-1003">Cell membrane</keyword>
<evidence type="ECO:0000259" key="7">
    <source>
        <dbReference type="PROSITE" id="PS50156"/>
    </source>
</evidence>
<feature type="transmembrane region" description="Helical" evidence="6">
    <location>
        <begin position="230"/>
        <end position="252"/>
    </location>
</feature>
<gene>
    <name evidence="8" type="primary">ydfJ</name>
    <name evidence="8" type="ORF">GCM10010912_48500</name>
</gene>
<evidence type="ECO:0000256" key="4">
    <source>
        <dbReference type="ARBA" id="ARBA00022989"/>
    </source>
</evidence>
<evidence type="ECO:0000313" key="9">
    <source>
        <dbReference type="Proteomes" id="UP000637643"/>
    </source>
</evidence>
<sequence>MAKYLYRLGLWSARNSKKVIIGGIGVLLAIAVLALAMGPKFSEDMSIPGLKSAAAIELLNKEFAGPKEDGGQTRMVIKAPELQTLSSEDSQAAIQKVVKEIAEDTQVKAVKSPYDNQLSPDKTIGYMDITYKTPAGEVTDESREHISAVAEDMRDAGWQSELTGPAFSVMKIMGPSEVIGVLIAFVVLSITFISFLLGLMPIVTAVVGLGIGLLGVMIGSNMLDIPSVSLALAAMLGLAVGIDYALFIISRYRQQLAEGYERSESIAIANATAGSSVVFAGVTVIIGLAGLAVAQIPFLTAMGLAGAFCVFTAVLIAIIFVPAVLAGLGDRVSAHSGNKWMKPRKRANHRGNRWGHLVTRKPWTMVILGVVLLGAIALPFTRMELGMPDDGQKPTEKTERRAYDLFSEGYGVGSHSPLVVLAQADGDVDLMAGVSSALKELEALPNIGTISPAIPGPSGKLALINIIPATGPSDIETSDLVHAIRDRAPEILERSHVELMVTGSTAVGIDISQKLNDAVPKFCLLIVGLAFLLLMVVFRSLLVPLKAVLGFILSLGATFGIVVLVIQDGHMGKLFGFHAPGQVLNFLPIIVVGILFGLAMDYEVFLVSRMREEFKHTGDAKQAVLAGMGHSGSVVTAAGLIMISVFMGFMLAEDPIIKSMGFALAFGILFDAFVVRMMIVPGVMTLMGKSAWYLPKWLDRILPNLDIEGEAVMEELKSRRDEKEKLESLQLSPE</sequence>
<dbReference type="PROSITE" id="PS50156">
    <property type="entry name" value="SSD"/>
    <property type="match status" value="1"/>
</dbReference>
<feature type="transmembrane region" description="Helical" evidence="6">
    <location>
        <begin position="664"/>
        <end position="687"/>
    </location>
</feature>